<feature type="transmembrane region" description="Helical" evidence="4">
    <location>
        <begin position="180"/>
        <end position="200"/>
    </location>
</feature>
<keyword evidence="4" id="KW-0812">Transmembrane</keyword>
<keyword evidence="4" id="KW-0472">Membrane</keyword>
<feature type="transmembrane region" description="Helical" evidence="4">
    <location>
        <begin position="144"/>
        <end position="168"/>
    </location>
</feature>
<dbReference type="STRING" id="1314800.A0A1B7MGD5"/>
<evidence type="ECO:0000256" key="3">
    <source>
        <dbReference type="SAM" id="MobiDB-lite"/>
    </source>
</evidence>
<feature type="transmembrane region" description="Helical" evidence="4">
    <location>
        <begin position="48"/>
        <end position="70"/>
    </location>
</feature>
<reference evidence="6 7" key="1">
    <citation type="submission" date="2016-06" db="EMBL/GenBank/DDBJ databases">
        <title>Comparative genomics of the ectomycorrhizal sister species Rhizopogon vinicolor and Rhizopogon vesiculosus (Basidiomycota: Boletales) reveals a divergence of the mating type B locus.</title>
        <authorList>
            <consortium name="DOE Joint Genome Institute"/>
            <person name="Mujic A.B."/>
            <person name="Kuo A."/>
            <person name="Tritt A."/>
            <person name="Lipzen A."/>
            <person name="Chen C."/>
            <person name="Johnson J."/>
            <person name="Sharma A."/>
            <person name="Barry K."/>
            <person name="Grigoriev I.V."/>
            <person name="Spatafora J.W."/>
        </authorList>
    </citation>
    <scope>NUCLEOTIDE SEQUENCE [LARGE SCALE GENOMIC DNA]</scope>
    <source>
        <strain evidence="6 7">AM-OR11-026</strain>
    </source>
</reference>
<evidence type="ECO:0000256" key="4">
    <source>
        <dbReference type="SAM" id="Phobius"/>
    </source>
</evidence>
<dbReference type="Pfam" id="PF07690">
    <property type="entry name" value="MFS_1"/>
    <property type="match status" value="1"/>
</dbReference>
<dbReference type="EMBL" id="KV449299">
    <property type="protein sequence ID" value="OAX31657.1"/>
    <property type="molecule type" value="Genomic_DNA"/>
</dbReference>
<comment type="similarity">
    <text evidence="2">Belongs to the major facilitator superfamily. Monocarboxylate porter (TC 2.A.1.13) family.</text>
</comment>
<feature type="transmembrane region" description="Helical" evidence="4">
    <location>
        <begin position="314"/>
        <end position="338"/>
    </location>
</feature>
<evidence type="ECO:0000313" key="6">
    <source>
        <dbReference type="EMBL" id="OAX31657.1"/>
    </source>
</evidence>
<keyword evidence="4" id="KW-1133">Transmembrane helix</keyword>
<dbReference type="InParanoid" id="A0A1B7MGD5"/>
<dbReference type="PROSITE" id="PS50850">
    <property type="entry name" value="MFS"/>
    <property type="match status" value="1"/>
</dbReference>
<dbReference type="InterPro" id="IPR036259">
    <property type="entry name" value="MFS_trans_sf"/>
</dbReference>
<sequence length="446" mass="48187">MAESETQVDFTAPQIAYQENKEGSATLEEGKHSDLPSSSQDEFPEGGLAAWVTAIGSFLVIFCTLGYSLSFGVYQDFYSRRYLTNETSSTISWIGSLSAFIVAAGGIVSGSLYDRGYFYHLIIAGSLLQSFSLFMLSLAKPNQYYQIFLTQGVGSGIAIGLLYVPSMAVITHHFRRKRTLVMTFVASGASLGSIIFPIMLNNLLNGNVGFAYGVRASAGLISGLLLIACLCMRTRLDPPTKPVNYIVAARKCIRDVPFILMLIGGFLFMPGFYYPIYFFQLDAIKHGVSVTFSFYSLVILNASNFVGRVTSGYIAVFAGVINLTIVATISCSVLNFGMIGLNSLVSVVVLGVFYGYLSGVYAALVAPLITTLTPDLSELGARMGITAFFVGGIGVLIGAPISGALLTSKYIWWIPAVFSGTISLTGGMVYIVMRLMFIRRQIKNQA</sequence>
<feature type="transmembrane region" description="Helical" evidence="4">
    <location>
        <begin position="381"/>
        <end position="404"/>
    </location>
</feature>
<proteinExistence type="inferred from homology"/>
<name>A0A1B7MGD5_9AGAM</name>
<evidence type="ECO:0000256" key="2">
    <source>
        <dbReference type="ARBA" id="ARBA00006727"/>
    </source>
</evidence>
<feature type="domain" description="Major facilitator superfamily (MFS) profile" evidence="5">
    <location>
        <begin position="49"/>
        <end position="443"/>
    </location>
</feature>
<keyword evidence="7" id="KW-1185">Reference proteome</keyword>
<accession>A0A1B7MGD5</accession>
<evidence type="ECO:0000313" key="7">
    <source>
        <dbReference type="Proteomes" id="UP000092154"/>
    </source>
</evidence>
<comment type="subcellular location">
    <subcellularLocation>
        <location evidence="1">Membrane</location>
        <topology evidence="1">Multi-pass membrane protein</topology>
    </subcellularLocation>
</comment>
<feature type="transmembrane region" description="Helical" evidence="4">
    <location>
        <begin position="212"/>
        <end position="232"/>
    </location>
</feature>
<feature type="transmembrane region" description="Helical" evidence="4">
    <location>
        <begin position="283"/>
        <end position="302"/>
    </location>
</feature>
<dbReference type="Proteomes" id="UP000092154">
    <property type="component" value="Unassembled WGS sequence"/>
</dbReference>
<dbReference type="InterPro" id="IPR011701">
    <property type="entry name" value="MFS"/>
</dbReference>
<feature type="transmembrane region" description="Helical" evidence="4">
    <location>
        <begin position="117"/>
        <end position="138"/>
    </location>
</feature>
<protein>
    <submittedName>
        <fullName evidence="6">MFS general substrate transporter</fullName>
    </submittedName>
</protein>
<dbReference type="GO" id="GO:0016020">
    <property type="term" value="C:membrane"/>
    <property type="evidence" value="ECO:0007669"/>
    <property type="project" value="UniProtKB-SubCell"/>
</dbReference>
<evidence type="ECO:0000259" key="5">
    <source>
        <dbReference type="PROSITE" id="PS50850"/>
    </source>
</evidence>
<gene>
    <name evidence="6" type="ORF">K503DRAFT_805882</name>
</gene>
<dbReference type="PANTHER" id="PTHR11360:SF252">
    <property type="entry name" value="MAJOR FACILITATOR SUPERFAMILY (MFS) PROFILE DOMAIN-CONTAINING PROTEIN-RELATED"/>
    <property type="match status" value="1"/>
</dbReference>
<evidence type="ECO:0000256" key="1">
    <source>
        <dbReference type="ARBA" id="ARBA00004141"/>
    </source>
</evidence>
<dbReference type="InterPro" id="IPR050327">
    <property type="entry name" value="Proton-linked_MCT"/>
</dbReference>
<feature type="transmembrane region" description="Helical" evidence="4">
    <location>
        <begin position="344"/>
        <end position="369"/>
    </location>
</feature>
<dbReference type="AlphaFoldDB" id="A0A1B7MGD5"/>
<dbReference type="SUPFAM" id="SSF103473">
    <property type="entry name" value="MFS general substrate transporter"/>
    <property type="match status" value="1"/>
</dbReference>
<dbReference type="PANTHER" id="PTHR11360">
    <property type="entry name" value="MONOCARBOXYLATE TRANSPORTER"/>
    <property type="match status" value="1"/>
</dbReference>
<organism evidence="6 7">
    <name type="scientific">Rhizopogon vinicolor AM-OR11-026</name>
    <dbReference type="NCBI Taxonomy" id="1314800"/>
    <lineage>
        <taxon>Eukaryota</taxon>
        <taxon>Fungi</taxon>
        <taxon>Dikarya</taxon>
        <taxon>Basidiomycota</taxon>
        <taxon>Agaricomycotina</taxon>
        <taxon>Agaricomycetes</taxon>
        <taxon>Agaricomycetidae</taxon>
        <taxon>Boletales</taxon>
        <taxon>Suillineae</taxon>
        <taxon>Rhizopogonaceae</taxon>
        <taxon>Rhizopogon</taxon>
    </lineage>
</organism>
<dbReference type="InterPro" id="IPR020846">
    <property type="entry name" value="MFS_dom"/>
</dbReference>
<feature type="region of interest" description="Disordered" evidence="3">
    <location>
        <begin position="1"/>
        <end position="40"/>
    </location>
</feature>
<dbReference type="GO" id="GO:0022857">
    <property type="term" value="F:transmembrane transporter activity"/>
    <property type="evidence" value="ECO:0007669"/>
    <property type="project" value="InterPro"/>
</dbReference>
<feature type="transmembrane region" description="Helical" evidence="4">
    <location>
        <begin position="258"/>
        <end position="277"/>
    </location>
</feature>
<dbReference type="Gene3D" id="1.20.1250.20">
    <property type="entry name" value="MFS general substrate transporter like domains"/>
    <property type="match status" value="1"/>
</dbReference>
<dbReference type="OrthoDB" id="6499973at2759"/>
<feature type="transmembrane region" description="Helical" evidence="4">
    <location>
        <begin position="90"/>
        <end position="110"/>
    </location>
</feature>
<feature type="transmembrane region" description="Helical" evidence="4">
    <location>
        <begin position="410"/>
        <end position="433"/>
    </location>
</feature>